<dbReference type="eggNOG" id="ENOG50336AU">
    <property type="taxonomic scope" value="Bacteria"/>
</dbReference>
<accession>A0A062ULW8</accession>
<keyword evidence="1" id="KW-0732">Signal</keyword>
<proteinExistence type="predicted"/>
<evidence type="ECO:0000313" key="2">
    <source>
        <dbReference type="EMBL" id="KCZ57110.1"/>
    </source>
</evidence>
<name>A0A062ULW8_9PROT</name>
<dbReference type="Proteomes" id="UP000027190">
    <property type="component" value="Unassembled WGS sequence"/>
</dbReference>
<dbReference type="OrthoDB" id="7206135at2"/>
<evidence type="ECO:0008006" key="4">
    <source>
        <dbReference type="Google" id="ProtNLM"/>
    </source>
</evidence>
<dbReference type="STRING" id="1280947.HY30_17450"/>
<reference evidence="2 3" key="1">
    <citation type="journal article" date="2014" name="Antonie Van Leeuwenhoek">
        <title>Hyphomonas beringensis sp. nov. and Hyphomonas chukchiensis sp. nov., isolated from surface seawater of the Bering Sea and Chukchi Sea.</title>
        <authorList>
            <person name="Li C."/>
            <person name="Lai Q."/>
            <person name="Li G."/>
            <person name="Dong C."/>
            <person name="Wang J."/>
            <person name="Liao Y."/>
            <person name="Shao Z."/>
        </authorList>
    </citation>
    <scope>NUCLEOTIDE SEQUENCE [LARGE SCALE GENOMIC DNA]</scope>
    <source>
        <strain evidence="2 3">BH-BN04-4</strain>
    </source>
</reference>
<evidence type="ECO:0000256" key="1">
    <source>
        <dbReference type="SAM" id="SignalP"/>
    </source>
</evidence>
<sequence>MMRLSVLLALCFVSACAHAEKPETDSAYTDPCAPPAGGTYVFWDEKPTVMPGNGVMLQPYVAGTAGAQPVAPACVRQVMLSDESVAYLSMDDTQLTVSQGAPLGTDLTITAQVGSQAVSGKLRIDLPAGAGPLVGTWRQRAEDCPQAEPVREFVFQAEGQFSVTWAPFESYQDYWGTYAFDPESERLVLQVEAGNHIPSDTELAGKVDLAGDVLDLGELFLGTPPALLRPACRAPFHRFGTRRP</sequence>
<keyword evidence="3" id="KW-1185">Reference proteome</keyword>
<dbReference type="PATRIC" id="fig|1280947.3.peg.2341"/>
<dbReference type="AlphaFoldDB" id="A0A062ULW8"/>
<dbReference type="RefSeq" id="WP_034740568.1">
    <property type="nucleotide sequence ID" value="NZ_AWFG01000031.1"/>
</dbReference>
<feature type="chain" id="PRO_5001614854" description="Lipoprotein" evidence="1">
    <location>
        <begin position="20"/>
        <end position="244"/>
    </location>
</feature>
<comment type="caution">
    <text evidence="2">The sequence shown here is derived from an EMBL/GenBank/DDBJ whole genome shotgun (WGS) entry which is preliminary data.</text>
</comment>
<dbReference type="EMBL" id="AWFG01000031">
    <property type="protein sequence ID" value="KCZ57110.1"/>
    <property type="molecule type" value="Genomic_DNA"/>
</dbReference>
<organism evidence="2 3">
    <name type="scientific">Hyphomonas chukchiensis</name>
    <dbReference type="NCBI Taxonomy" id="1280947"/>
    <lineage>
        <taxon>Bacteria</taxon>
        <taxon>Pseudomonadati</taxon>
        <taxon>Pseudomonadota</taxon>
        <taxon>Alphaproteobacteria</taxon>
        <taxon>Hyphomonadales</taxon>
        <taxon>Hyphomonadaceae</taxon>
        <taxon>Hyphomonas</taxon>
    </lineage>
</organism>
<dbReference type="PROSITE" id="PS51257">
    <property type="entry name" value="PROKAR_LIPOPROTEIN"/>
    <property type="match status" value="1"/>
</dbReference>
<gene>
    <name evidence="2" type="ORF">HY30_17450</name>
</gene>
<evidence type="ECO:0000313" key="3">
    <source>
        <dbReference type="Proteomes" id="UP000027190"/>
    </source>
</evidence>
<protein>
    <recommendedName>
        <fullName evidence="4">Lipoprotein</fullName>
    </recommendedName>
</protein>
<feature type="signal peptide" evidence="1">
    <location>
        <begin position="1"/>
        <end position="19"/>
    </location>
</feature>